<evidence type="ECO:0000259" key="1">
    <source>
        <dbReference type="Pfam" id="PF03732"/>
    </source>
</evidence>
<dbReference type="Pfam" id="PF03732">
    <property type="entry name" value="Retrotrans_gag"/>
    <property type="match status" value="1"/>
</dbReference>
<proteinExistence type="predicted"/>
<dbReference type="PANTHER" id="PTHR33198:SF20">
    <property type="entry name" value="RETROTRANSPOSON GAG DOMAIN-CONTAINING PROTEIN"/>
    <property type="match status" value="1"/>
</dbReference>
<dbReference type="InterPro" id="IPR005162">
    <property type="entry name" value="Retrotrans_gag_dom"/>
</dbReference>
<dbReference type="PANTHER" id="PTHR33198">
    <property type="entry name" value="ANK_REP_REGION DOMAIN-CONTAINING PROTEIN-RELATED"/>
    <property type="match status" value="1"/>
</dbReference>
<evidence type="ECO:0000313" key="3">
    <source>
        <dbReference type="Proteomes" id="UP000821837"/>
    </source>
</evidence>
<accession>A0A9D4QCS3</accession>
<gene>
    <name evidence="2" type="ORF">HPB52_024121</name>
</gene>
<keyword evidence="3" id="KW-1185">Reference proteome</keyword>
<dbReference type="EMBL" id="JABSTV010001247">
    <property type="protein sequence ID" value="KAH7973313.1"/>
    <property type="molecule type" value="Genomic_DNA"/>
</dbReference>
<comment type="caution">
    <text evidence="2">The sequence shown here is derived from an EMBL/GenBank/DDBJ whole genome shotgun (WGS) entry which is preliminary data.</text>
</comment>
<feature type="domain" description="Retrotransposon gag" evidence="1">
    <location>
        <begin position="76"/>
        <end position="147"/>
    </location>
</feature>
<reference evidence="2" key="1">
    <citation type="journal article" date="2020" name="Cell">
        <title>Large-Scale Comparative Analyses of Tick Genomes Elucidate Their Genetic Diversity and Vector Capacities.</title>
        <authorList>
            <consortium name="Tick Genome and Microbiome Consortium (TIGMIC)"/>
            <person name="Jia N."/>
            <person name="Wang J."/>
            <person name="Shi W."/>
            <person name="Du L."/>
            <person name="Sun Y."/>
            <person name="Zhan W."/>
            <person name="Jiang J.F."/>
            <person name="Wang Q."/>
            <person name="Zhang B."/>
            <person name="Ji P."/>
            <person name="Bell-Sakyi L."/>
            <person name="Cui X.M."/>
            <person name="Yuan T.T."/>
            <person name="Jiang B.G."/>
            <person name="Yang W.F."/>
            <person name="Lam T.T."/>
            <person name="Chang Q.C."/>
            <person name="Ding S.J."/>
            <person name="Wang X.J."/>
            <person name="Zhu J.G."/>
            <person name="Ruan X.D."/>
            <person name="Zhao L."/>
            <person name="Wei J.T."/>
            <person name="Ye R.Z."/>
            <person name="Que T.C."/>
            <person name="Du C.H."/>
            <person name="Zhou Y.H."/>
            <person name="Cheng J.X."/>
            <person name="Dai P.F."/>
            <person name="Guo W.B."/>
            <person name="Han X.H."/>
            <person name="Huang E.J."/>
            <person name="Li L.F."/>
            <person name="Wei W."/>
            <person name="Gao Y.C."/>
            <person name="Liu J.Z."/>
            <person name="Shao H.Z."/>
            <person name="Wang X."/>
            <person name="Wang C.C."/>
            <person name="Yang T.C."/>
            <person name="Huo Q.B."/>
            <person name="Li W."/>
            <person name="Chen H.Y."/>
            <person name="Chen S.E."/>
            <person name="Zhou L.G."/>
            <person name="Ni X.B."/>
            <person name="Tian J.H."/>
            <person name="Sheng Y."/>
            <person name="Liu T."/>
            <person name="Pan Y.S."/>
            <person name="Xia L.Y."/>
            <person name="Li J."/>
            <person name="Zhao F."/>
            <person name="Cao W.C."/>
        </authorList>
    </citation>
    <scope>NUCLEOTIDE SEQUENCE</scope>
    <source>
        <strain evidence="2">Rsan-2018</strain>
    </source>
</reference>
<organism evidence="2 3">
    <name type="scientific">Rhipicephalus sanguineus</name>
    <name type="common">Brown dog tick</name>
    <name type="synonym">Ixodes sanguineus</name>
    <dbReference type="NCBI Taxonomy" id="34632"/>
    <lineage>
        <taxon>Eukaryota</taxon>
        <taxon>Metazoa</taxon>
        <taxon>Ecdysozoa</taxon>
        <taxon>Arthropoda</taxon>
        <taxon>Chelicerata</taxon>
        <taxon>Arachnida</taxon>
        <taxon>Acari</taxon>
        <taxon>Parasitiformes</taxon>
        <taxon>Ixodida</taxon>
        <taxon>Ixodoidea</taxon>
        <taxon>Ixodidae</taxon>
        <taxon>Rhipicephalinae</taxon>
        <taxon>Rhipicephalus</taxon>
        <taxon>Rhipicephalus</taxon>
    </lineage>
</organism>
<dbReference type="AlphaFoldDB" id="A0A9D4QCS3"/>
<name>A0A9D4QCS3_RHISA</name>
<protein>
    <recommendedName>
        <fullName evidence="1">Retrotransposon gag domain-containing protein</fullName>
    </recommendedName>
</protein>
<dbReference type="Proteomes" id="UP000821837">
    <property type="component" value="Chromosome 11"/>
</dbReference>
<sequence length="166" mass="18243">MADLIGKPPGFWNHPGTPTVPWTRWLEDFETYLLAAGSESFSAERKAALLKTLLGAEGQRQARVALAAASETPGSTKDAYSSLVQTLTAKFSPPEAVSTARLSFRNLTQGESPPQDFLFELQDTANQCDFGELKDQMLLEQLLIGLTSTRLRERLLVEEATINIKS</sequence>
<reference evidence="2" key="2">
    <citation type="submission" date="2021-09" db="EMBL/GenBank/DDBJ databases">
        <authorList>
            <person name="Jia N."/>
            <person name="Wang J."/>
            <person name="Shi W."/>
            <person name="Du L."/>
            <person name="Sun Y."/>
            <person name="Zhan W."/>
            <person name="Jiang J."/>
            <person name="Wang Q."/>
            <person name="Zhang B."/>
            <person name="Ji P."/>
            <person name="Sakyi L.B."/>
            <person name="Cui X."/>
            <person name="Yuan T."/>
            <person name="Jiang B."/>
            <person name="Yang W."/>
            <person name="Lam T.T.-Y."/>
            <person name="Chang Q."/>
            <person name="Ding S."/>
            <person name="Wang X."/>
            <person name="Zhu J."/>
            <person name="Ruan X."/>
            <person name="Zhao L."/>
            <person name="Wei J."/>
            <person name="Que T."/>
            <person name="Du C."/>
            <person name="Cheng J."/>
            <person name="Dai P."/>
            <person name="Han X."/>
            <person name="Huang E."/>
            <person name="Gao Y."/>
            <person name="Liu J."/>
            <person name="Shao H."/>
            <person name="Ye R."/>
            <person name="Li L."/>
            <person name="Wei W."/>
            <person name="Wang X."/>
            <person name="Wang C."/>
            <person name="Huo Q."/>
            <person name="Li W."/>
            <person name="Guo W."/>
            <person name="Chen H."/>
            <person name="Chen S."/>
            <person name="Zhou L."/>
            <person name="Zhou L."/>
            <person name="Ni X."/>
            <person name="Tian J."/>
            <person name="Zhou Y."/>
            <person name="Sheng Y."/>
            <person name="Liu T."/>
            <person name="Pan Y."/>
            <person name="Xia L."/>
            <person name="Li J."/>
            <person name="Zhao F."/>
            <person name="Cao W."/>
        </authorList>
    </citation>
    <scope>NUCLEOTIDE SEQUENCE</scope>
    <source>
        <strain evidence="2">Rsan-2018</strain>
        <tissue evidence="2">Larvae</tissue>
    </source>
</reference>
<evidence type="ECO:0000313" key="2">
    <source>
        <dbReference type="EMBL" id="KAH7973313.1"/>
    </source>
</evidence>
<dbReference type="VEuPathDB" id="VectorBase:RSAN_052400"/>